<dbReference type="Proteomes" id="UP000554482">
    <property type="component" value="Unassembled WGS sequence"/>
</dbReference>
<sequence>MNAGAVIRETHSYVAACCSCSGSTSKLGISMIVAAVEIDIYSLAVNSTKHHVEARPIHRYYTAATRPDTQQTSHMELHGGQLTGQIVSYTGM</sequence>
<evidence type="ECO:0000313" key="1">
    <source>
        <dbReference type="EMBL" id="KAF5192460.1"/>
    </source>
</evidence>
<organism evidence="1 2">
    <name type="scientific">Thalictrum thalictroides</name>
    <name type="common">Rue-anemone</name>
    <name type="synonym">Anemone thalictroides</name>
    <dbReference type="NCBI Taxonomy" id="46969"/>
    <lineage>
        <taxon>Eukaryota</taxon>
        <taxon>Viridiplantae</taxon>
        <taxon>Streptophyta</taxon>
        <taxon>Embryophyta</taxon>
        <taxon>Tracheophyta</taxon>
        <taxon>Spermatophyta</taxon>
        <taxon>Magnoliopsida</taxon>
        <taxon>Ranunculales</taxon>
        <taxon>Ranunculaceae</taxon>
        <taxon>Thalictroideae</taxon>
        <taxon>Thalictrum</taxon>
    </lineage>
</organism>
<dbReference type="EMBL" id="JABWDY010021311">
    <property type="protein sequence ID" value="KAF5192460.1"/>
    <property type="molecule type" value="Genomic_DNA"/>
</dbReference>
<comment type="caution">
    <text evidence="1">The sequence shown here is derived from an EMBL/GenBank/DDBJ whole genome shotgun (WGS) entry which is preliminary data.</text>
</comment>
<reference evidence="1 2" key="1">
    <citation type="submission" date="2020-06" db="EMBL/GenBank/DDBJ databases">
        <title>Transcriptomic and genomic resources for Thalictrum thalictroides and T. hernandezii: Facilitating candidate gene discovery in an emerging model plant lineage.</title>
        <authorList>
            <person name="Arias T."/>
            <person name="Riano-Pachon D.M."/>
            <person name="Di Stilio V.S."/>
        </authorList>
    </citation>
    <scope>NUCLEOTIDE SEQUENCE [LARGE SCALE GENOMIC DNA]</scope>
    <source>
        <strain evidence="2">cv. WT478/WT964</strain>
        <tissue evidence="1">Leaves</tissue>
    </source>
</reference>
<dbReference type="AlphaFoldDB" id="A0A7J6W7G2"/>
<proteinExistence type="predicted"/>
<keyword evidence="2" id="KW-1185">Reference proteome</keyword>
<protein>
    <submittedName>
        <fullName evidence="1">Uncharacterized protein</fullName>
    </submittedName>
</protein>
<name>A0A7J6W7G2_THATH</name>
<evidence type="ECO:0000313" key="2">
    <source>
        <dbReference type="Proteomes" id="UP000554482"/>
    </source>
</evidence>
<accession>A0A7J6W7G2</accession>
<gene>
    <name evidence="1" type="ORF">FRX31_017952</name>
</gene>